<evidence type="ECO:0000259" key="5">
    <source>
        <dbReference type="Pfam" id="PF01420"/>
    </source>
</evidence>
<evidence type="ECO:0000313" key="7">
    <source>
        <dbReference type="EMBL" id="OPB48975.1"/>
    </source>
</evidence>
<evidence type="ECO:0000256" key="2">
    <source>
        <dbReference type="ARBA" id="ARBA00022747"/>
    </source>
</evidence>
<dbReference type="InterPro" id="IPR052021">
    <property type="entry name" value="Type-I_RS_S_subunit"/>
</dbReference>
<name>A0A494J6B6_9FLAO</name>
<dbReference type="EMBL" id="MAHS01000010">
    <property type="protein sequence ID" value="OPB48975.1"/>
    <property type="molecule type" value="Genomic_DNA"/>
</dbReference>
<sequence length="406" mass="46140">MMENNTWKEYRIKDLGDVITGKTPSKNNPNDWGENMPFVTPTDYKNYGKYAEKADRNLSKTGLDRLKNKILPTNSILVTCIGSDMGKVVINRIPVITNQQINSIIPNDEVNSDFLYYRLISMYETLRIYGGDGTAVPIVNKGDFENIETLIPPLPEQKAIASVLSSLDDKIDLLQQQNQTLEALAETLFRQWFIEEAKEDWERSTLGDIAEVKNGKSFKSSDFSDIEFNSYEVVKMGHIERGGGLKMNPKKDYISRDMDVSKFILSKGDIIMAMTDMKDNVVILGVPAMIDKDDHYVLNQRVARIYLKDQSKLISNYLLYVQLLNKDFIAELQTKANSGVQVNLSTETIKSSEIIIPPLDLQHKVGGQIIDIYNKIEINRIQIQTLTKLRDTLLPKLMSGEVRVKM</sequence>
<dbReference type="CDD" id="cd17278">
    <property type="entry name" value="RMtype1_S_LdeBORF1052P-TRD2-CR2"/>
    <property type="match status" value="1"/>
</dbReference>
<feature type="domain" description="Type I restriction modification DNA specificity" evidence="5">
    <location>
        <begin position="199"/>
        <end position="386"/>
    </location>
</feature>
<reference evidence="6 8" key="1">
    <citation type="submission" date="2016-02" db="EMBL/GenBank/DDBJ databases">
        <authorList>
            <person name="Nicholson A.C."/>
            <person name="Humrighouse B.W."/>
            <person name="Loparev V."/>
            <person name="Emery B."/>
            <person name="Graziano J."/>
            <person name="McQuiston J.R."/>
        </authorList>
    </citation>
    <scope>NUCLEOTIDE SEQUENCE [LARGE SCALE GENOMIC DNA]</scope>
    <source>
        <strain evidence="6 8">E6809</strain>
    </source>
</reference>
<evidence type="ECO:0000256" key="4">
    <source>
        <dbReference type="SAM" id="Coils"/>
    </source>
</evidence>
<dbReference type="REBASE" id="193011">
    <property type="entry name" value="S.Ean6809ORF430P"/>
</dbReference>
<dbReference type="PANTHER" id="PTHR30408">
    <property type="entry name" value="TYPE-1 RESTRICTION ENZYME ECOKI SPECIFICITY PROTEIN"/>
    <property type="match status" value="1"/>
</dbReference>
<reference evidence="7" key="2">
    <citation type="submission" date="2016-06" db="EMBL/GenBank/DDBJ databases">
        <authorList>
            <person name="Nicholson A.C."/>
        </authorList>
    </citation>
    <scope>NUCLEOTIDE SEQUENCE [LARGE SCALE GENOMIC DNA]</scope>
    <source>
        <strain evidence="7">E6809</strain>
    </source>
</reference>
<dbReference type="EMBL" id="CP014339">
    <property type="protein sequence ID" value="AQX49239.1"/>
    <property type="molecule type" value="Genomic_DNA"/>
</dbReference>
<dbReference type="SUPFAM" id="SSF116734">
    <property type="entry name" value="DNA methylase specificity domain"/>
    <property type="match status" value="2"/>
</dbReference>
<proteinExistence type="inferred from homology"/>
<evidence type="ECO:0000313" key="6">
    <source>
        <dbReference type="EMBL" id="AQX49239.1"/>
    </source>
</evidence>
<dbReference type="AlphaFoldDB" id="A0A494J6B6"/>
<organism evidence="7">
    <name type="scientific">Elizabethkingia anophelis</name>
    <dbReference type="NCBI Taxonomy" id="1117645"/>
    <lineage>
        <taxon>Bacteria</taxon>
        <taxon>Pseudomonadati</taxon>
        <taxon>Bacteroidota</taxon>
        <taxon>Flavobacteriia</taxon>
        <taxon>Flavobacteriales</taxon>
        <taxon>Weeksellaceae</taxon>
        <taxon>Elizabethkingia</taxon>
    </lineage>
</organism>
<evidence type="ECO:0000256" key="3">
    <source>
        <dbReference type="ARBA" id="ARBA00023125"/>
    </source>
</evidence>
<dbReference type="PANTHER" id="PTHR30408:SF12">
    <property type="entry name" value="TYPE I RESTRICTION ENZYME MJAVIII SPECIFICITY SUBUNIT"/>
    <property type="match status" value="1"/>
</dbReference>
<dbReference type="CDD" id="cd17516">
    <property type="entry name" value="RMtype1_S_HinAWORF1578P-TRD2-CR2_like"/>
    <property type="match status" value="1"/>
</dbReference>
<accession>A0A494J6B6</accession>
<dbReference type="RefSeq" id="WP_078720208.1">
    <property type="nucleotide sequence ID" value="NZ_CP014339.1"/>
</dbReference>
<evidence type="ECO:0000256" key="1">
    <source>
        <dbReference type="ARBA" id="ARBA00010923"/>
    </source>
</evidence>
<evidence type="ECO:0000313" key="8">
    <source>
        <dbReference type="Proteomes" id="UP000189738"/>
    </source>
</evidence>
<dbReference type="InterPro" id="IPR044946">
    <property type="entry name" value="Restrct_endonuc_typeI_TRD_sf"/>
</dbReference>
<comment type="similarity">
    <text evidence="1">Belongs to the type-I restriction system S methylase family.</text>
</comment>
<dbReference type="Gene3D" id="1.10.287.1120">
    <property type="entry name" value="Bipartite methylase S protein"/>
    <property type="match status" value="1"/>
</dbReference>
<dbReference type="GO" id="GO:0003677">
    <property type="term" value="F:DNA binding"/>
    <property type="evidence" value="ECO:0007669"/>
    <property type="project" value="UniProtKB-KW"/>
</dbReference>
<keyword evidence="4" id="KW-0175">Coiled coil</keyword>
<dbReference type="Proteomes" id="UP000189738">
    <property type="component" value="Chromosome"/>
</dbReference>
<protein>
    <recommendedName>
        <fullName evidence="5">Type I restriction modification DNA specificity domain-containing protein</fullName>
    </recommendedName>
</protein>
<feature type="coiled-coil region" evidence="4">
    <location>
        <begin position="164"/>
        <end position="191"/>
    </location>
</feature>
<dbReference type="GO" id="GO:0009307">
    <property type="term" value="P:DNA restriction-modification system"/>
    <property type="evidence" value="ECO:0007669"/>
    <property type="project" value="UniProtKB-KW"/>
</dbReference>
<dbReference type="Pfam" id="PF01420">
    <property type="entry name" value="Methylase_S"/>
    <property type="match status" value="2"/>
</dbReference>
<feature type="domain" description="Type I restriction modification DNA specificity" evidence="5">
    <location>
        <begin position="5"/>
        <end position="182"/>
    </location>
</feature>
<dbReference type="Gene3D" id="3.90.220.20">
    <property type="entry name" value="DNA methylase specificity domains"/>
    <property type="match status" value="2"/>
</dbReference>
<keyword evidence="3" id="KW-0238">DNA-binding</keyword>
<keyword evidence="2" id="KW-0680">Restriction system</keyword>
<dbReference type="InterPro" id="IPR000055">
    <property type="entry name" value="Restrct_endonuc_typeI_TRD"/>
</dbReference>
<gene>
    <name evidence="6" type="ORF">AYC66_00425</name>
    <name evidence="7" type="ORF">BAY09_02755</name>
</gene>